<proteinExistence type="predicted"/>
<feature type="chain" id="PRO_5038660145" evidence="1">
    <location>
        <begin position="20"/>
        <end position="66"/>
    </location>
</feature>
<dbReference type="OrthoDB" id="2973420at2"/>
<accession>D6XSD0</accession>
<name>D6XSD0_BACIE</name>
<dbReference type="Proteomes" id="UP000000271">
    <property type="component" value="Chromosome"/>
</dbReference>
<feature type="signal peptide" evidence="1">
    <location>
        <begin position="1"/>
        <end position="19"/>
    </location>
</feature>
<keyword evidence="1" id="KW-0732">Signal</keyword>
<dbReference type="EMBL" id="CP001791">
    <property type="protein sequence ID" value="ADH98716.1"/>
    <property type="molecule type" value="Genomic_DNA"/>
</dbReference>
<sequence length="66" mass="7289">MKKWMTGVLFAAVGLLVTACGNEEVSDSMNYDASDYSYTLADSQGNEVDIFTEDEKGLYLYFTGVN</sequence>
<protein>
    <submittedName>
        <fullName evidence="2">Uncharacterized protein</fullName>
    </submittedName>
</protein>
<dbReference type="AlphaFoldDB" id="D6XSD0"/>
<organism evidence="2 3">
    <name type="scientific">Bacillus selenitireducens (strain ATCC 700615 / DSM 15326 / MLS10)</name>
    <dbReference type="NCBI Taxonomy" id="439292"/>
    <lineage>
        <taxon>Bacteria</taxon>
        <taxon>Bacillati</taxon>
        <taxon>Bacillota</taxon>
        <taxon>Bacilli</taxon>
        <taxon>Bacillales</taxon>
        <taxon>Bacillaceae</taxon>
        <taxon>Salisediminibacterium</taxon>
    </lineage>
</organism>
<reference evidence="2" key="1">
    <citation type="submission" date="2009-10" db="EMBL/GenBank/DDBJ databases">
        <title>Complete sequence of Bacillus selenitireducens MLS10.</title>
        <authorList>
            <consortium name="US DOE Joint Genome Institute"/>
            <person name="Lucas S."/>
            <person name="Copeland A."/>
            <person name="Lapidus A."/>
            <person name="Glavina del Rio T."/>
            <person name="Dalin E."/>
            <person name="Tice H."/>
            <person name="Bruce D."/>
            <person name="Goodwin L."/>
            <person name="Pitluck S."/>
            <person name="Sims D."/>
            <person name="Brettin T."/>
            <person name="Detter J.C."/>
            <person name="Han C."/>
            <person name="Larimer F."/>
            <person name="Land M."/>
            <person name="Hauser L."/>
            <person name="Kyrpides N."/>
            <person name="Ovchinnikova G."/>
            <person name="Stolz J."/>
        </authorList>
    </citation>
    <scope>NUCLEOTIDE SEQUENCE [LARGE SCALE GENOMIC DNA]</scope>
    <source>
        <strain evidence="2">MLS10</strain>
    </source>
</reference>
<gene>
    <name evidence="2" type="ordered locus">Bsel_1203</name>
</gene>
<dbReference type="PROSITE" id="PS51257">
    <property type="entry name" value="PROKAR_LIPOPROTEIN"/>
    <property type="match status" value="1"/>
</dbReference>
<evidence type="ECO:0000313" key="2">
    <source>
        <dbReference type="EMBL" id="ADH98716.1"/>
    </source>
</evidence>
<evidence type="ECO:0000256" key="1">
    <source>
        <dbReference type="SAM" id="SignalP"/>
    </source>
</evidence>
<keyword evidence="3" id="KW-1185">Reference proteome</keyword>
<dbReference type="RefSeq" id="WP_013172140.1">
    <property type="nucleotide sequence ID" value="NC_014219.1"/>
</dbReference>
<dbReference type="HOGENOM" id="CLU_2822081_0_0_9"/>
<evidence type="ECO:0000313" key="3">
    <source>
        <dbReference type="Proteomes" id="UP000000271"/>
    </source>
</evidence>
<dbReference type="KEGG" id="bse:Bsel_1203"/>